<dbReference type="EMBL" id="JAADJZ010000016">
    <property type="protein sequence ID" value="KAF2869439.1"/>
    <property type="molecule type" value="Genomic_DNA"/>
</dbReference>
<reference evidence="4 5" key="1">
    <citation type="submission" date="2020-01" db="EMBL/GenBank/DDBJ databases">
        <authorList>
            <consortium name="DOE Joint Genome Institute"/>
            <person name="Haridas S."/>
            <person name="Albert R."/>
            <person name="Binder M."/>
            <person name="Bloem J."/>
            <person name="Labutti K."/>
            <person name="Salamov A."/>
            <person name="Andreopoulos B."/>
            <person name="Baker S.E."/>
            <person name="Barry K."/>
            <person name="Bills G."/>
            <person name="Bluhm B.H."/>
            <person name="Cannon C."/>
            <person name="Castanera R."/>
            <person name="Culley D.E."/>
            <person name="Daum C."/>
            <person name="Ezra D."/>
            <person name="Gonzalez J.B."/>
            <person name="Henrissat B."/>
            <person name="Kuo A."/>
            <person name="Liang C."/>
            <person name="Lipzen A."/>
            <person name="Lutzoni F."/>
            <person name="Magnuson J."/>
            <person name="Mondo S."/>
            <person name="Nolan M."/>
            <person name="Ohm R."/>
            <person name="Pangilinan J."/>
            <person name="Park H.-J.H."/>
            <person name="Ramirez L."/>
            <person name="Alfaro M."/>
            <person name="Sun H."/>
            <person name="Tritt A."/>
            <person name="Yoshinaga Y."/>
            <person name="Zwiers L.-H.L."/>
            <person name="Turgeon B.G."/>
            <person name="Goodwin S.B."/>
            <person name="Spatafora J.W."/>
            <person name="Crous P.W."/>
            <person name="Grigoriev I.V."/>
        </authorList>
    </citation>
    <scope>NUCLEOTIDE SEQUENCE [LARGE SCALE GENOMIC DNA]</scope>
    <source>
        <strain evidence="4 5">CBS 611.86</strain>
    </source>
</reference>
<gene>
    <name evidence="4" type="ORF">BDV95DRAFT_608985</name>
</gene>
<dbReference type="AlphaFoldDB" id="A0A7C8M5Y4"/>
<keyword evidence="2 3" id="KW-0040">ANK repeat</keyword>
<dbReference type="Gene3D" id="1.25.40.20">
    <property type="entry name" value="Ankyrin repeat-containing domain"/>
    <property type="match status" value="1"/>
</dbReference>
<dbReference type="SMART" id="SM00248">
    <property type="entry name" value="ANK"/>
    <property type="match status" value="2"/>
</dbReference>
<protein>
    <submittedName>
        <fullName evidence="4">Ankyrin repeat-containing domain protein</fullName>
    </submittedName>
</protein>
<comment type="caution">
    <text evidence="4">The sequence shown here is derived from an EMBL/GenBank/DDBJ whole genome shotgun (WGS) entry which is preliminary data.</text>
</comment>
<sequence>MPACNISQVGADANAIKGWNGQSALMIAIHFGNAEVAKLLIANGATVSYAPPACNLTALHQCVRLAVAGSPVDALDIVKILFQYGANANQADRIGETALHKLLIDAWSLRHDDVCIQNIIPIALCLVQNGARMPTTTKERYLAGNPLWDTVETAMLQEKSGRCSLKLRA</sequence>
<keyword evidence="5" id="KW-1185">Reference proteome</keyword>
<organism evidence="4 5">
    <name type="scientific">Massariosphaeria phaeospora</name>
    <dbReference type="NCBI Taxonomy" id="100035"/>
    <lineage>
        <taxon>Eukaryota</taxon>
        <taxon>Fungi</taxon>
        <taxon>Dikarya</taxon>
        <taxon>Ascomycota</taxon>
        <taxon>Pezizomycotina</taxon>
        <taxon>Dothideomycetes</taxon>
        <taxon>Pleosporomycetidae</taxon>
        <taxon>Pleosporales</taxon>
        <taxon>Pleosporales incertae sedis</taxon>
        <taxon>Massariosphaeria</taxon>
    </lineage>
</organism>
<feature type="repeat" description="ANK" evidence="3">
    <location>
        <begin position="20"/>
        <end position="52"/>
    </location>
</feature>
<name>A0A7C8M5Y4_9PLEO</name>
<evidence type="ECO:0000256" key="2">
    <source>
        <dbReference type="ARBA" id="ARBA00023043"/>
    </source>
</evidence>
<dbReference type="Pfam" id="PF12796">
    <property type="entry name" value="Ank_2"/>
    <property type="match status" value="1"/>
</dbReference>
<dbReference type="InterPro" id="IPR036770">
    <property type="entry name" value="Ankyrin_rpt-contain_sf"/>
</dbReference>
<dbReference type="PROSITE" id="PS50088">
    <property type="entry name" value="ANK_REPEAT"/>
    <property type="match status" value="1"/>
</dbReference>
<dbReference type="GO" id="GO:0005737">
    <property type="term" value="C:cytoplasm"/>
    <property type="evidence" value="ECO:0007669"/>
    <property type="project" value="TreeGrafter"/>
</dbReference>
<dbReference type="OrthoDB" id="194358at2759"/>
<dbReference type="PANTHER" id="PTHR24198:SF165">
    <property type="entry name" value="ANKYRIN REPEAT-CONTAINING PROTEIN-RELATED"/>
    <property type="match status" value="1"/>
</dbReference>
<accession>A0A7C8M5Y4</accession>
<proteinExistence type="predicted"/>
<evidence type="ECO:0000256" key="1">
    <source>
        <dbReference type="ARBA" id="ARBA00022737"/>
    </source>
</evidence>
<dbReference type="SUPFAM" id="SSF48403">
    <property type="entry name" value="Ankyrin repeat"/>
    <property type="match status" value="1"/>
</dbReference>
<dbReference type="Proteomes" id="UP000481861">
    <property type="component" value="Unassembled WGS sequence"/>
</dbReference>
<dbReference type="PANTHER" id="PTHR24198">
    <property type="entry name" value="ANKYRIN REPEAT AND PROTEIN KINASE DOMAIN-CONTAINING PROTEIN"/>
    <property type="match status" value="1"/>
</dbReference>
<dbReference type="InterPro" id="IPR002110">
    <property type="entry name" value="Ankyrin_rpt"/>
</dbReference>
<evidence type="ECO:0000313" key="4">
    <source>
        <dbReference type="EMBL" id="KAF2869439.1"/>
    </source>
</evidence>
<evidence type="ECO:0000313" key="5">
    <source>
        <dbReference type="Proteomes" id="UP000481861"/>
    </source>
</evidence>
<dbReference type="PROSITE" id="PS50297">
    <property type="entry name" value="ANK_REP_REGION"/>
    <property type="match status" value="1"/>
</dbReference>
<evidence type="ECO:0000256" key="3">
    <source>
        <dbReference type="PROSITE-ProRule" id="PRU00023"/>
    </source>
</evidence>
<keyword evidence="1" id="KW-0677">Repeat</keyword>